<sequence length="308" mass="35862">MLSLKKNEGRPLFIIVQIFGGIYTFLSFVMTILLTFVKDANVFGVKFECLSTCILIFIANVINVILQVNASIDYDVNTNNHRRMYLDLFESTKGGKILFTFVSIYMLFTSITLPLIHYYKSRKTNRKFNKAELYSKELFNKVLNTPVLINELRNISVKEFSAENVLFWENYQVLQKLNYRYYCEYKKAEESGDIRLIDDYDFEGLDQEQIQAAYTTSAMDNYSYNPNAQVPKGLLPYYERFFKNFIDDNGIATVNISSQTIRQIASEMPLPTIGIFDNAKEEVVELMYTSIYPILLKNNEKYVKETLC</sequence>
<dbReference type="EMBL" id="MCFH01000053">
    <property type="protein sequence ID" value="ORX43438.1"/>
    <property type="molecule type" value="Genomic_DNA"/>
</dbReference>
<keyword evidence="1" id="KW-0812">Transmembrane</keyword>
<reference evidence="3 4" key="2">
    <citation type="submission" date="2016-08" db="EMBL/GenBank/DDBJ databases">
        <title>Pervasive Adenine N6-methylation of Active Genes in Fungi.</title>
        <authorList>
            <consortium name="DOE Joint Genome Institute"/>
            <person name="Mondo S.J."/>
            <person name="Dannebaum R.O."/>
            <person name="Kuo R.C."/>
            <person name="Labutti K."/>
            <person name="Haridas S."/>
            <person name="Kuo A."/>
            <person name="Salamov A."/>
            <person name="Ahrendt S.R."/>
            <person name="Lipzen A."/>
            <person name="Sullivan W."/>
            <person name="Andreopoulos W.B."/>
            <person name="Clum A."/>
            <person name="Lindquist E."/>
            <person name="Daum C."/>
            <person name="Ramamoorthy G.K."/>
            <person name="Gryganskyi A."/>
            <person name="Culley D."/>
            <person name="Magnuson J.K."/>
            <person name="James T.Y."/>
            <person name="O'Malley M.A."/>
            <person name="Stajich J.E."/>
            <person name="Spatafora J.W."/>
            <person name="Visel A."/>
            <person name="Grigoriev I.V."/>
        </authorList>
    </citation>
    <scope>NUCLEOTIDE SEQUENCE [LARGE SCALE GENOMIC DNA]</scope>
    <source>
        <strain evidence="4">finn</strain>
    </source>
</reference>
<dbReference type="InterPro" id="IPR044926">
    <property type="entry name" value="RGS_subdomain_2"/>
</dbReference>
<feature type="transmembrane region" description="Helical" evidence="1">
    <location>
        <begin position="49"/>
        <end position="68"/>
    </location>
</feature>
<evidence type="ECO:0000256" key="1">
    <source>
        <dbReference type="SAM" id="Phobius"/>
    </source>
</evidence>
<feature type="domain" description="RGS" evidence="2">
    <location>
        <begin position="138"/>
        <end position="299"/>
    </location>
</feature>
<dbReference type="AlphaFoldDB" id="A0A1Y1UZK9"/>
<evidence type="ECO:0000313" key="3">
    <source>
        <dbReference type="EMBL" id="ORX43438.1"/>
    </source>
</evidence>
<dbReference type="PANTHER" id="PTHR10845:SF192">
    <property type="entry name" value="DOUBLE HIT, ISOFORM B"/>
    <property type="match status" value="1"/>
</dbReference>
<feature type="transmembrane region" description="Helical" evidence="1">
    <location>
        <begin position="97"/>
        <end position="119"/>
    </location>
</feature>
<dbReference type="PANTHER" id="PTHR10845">
    <property type="entry name" value="REGULATOR OF G PROTEIN SIGNALING"/>
    <property type="match status" value="1"/>
</dbReference>
<dbReference type="STRING" id="1754191.A0A1Y1UZK9"/>
<dbReference type="OrthoDB" id="2155392at2759"/>
<reference evidence="3 4" key="1">
    <citation type="submission" date="2016-08" db="EMBL/GenBank/DDBJ databases">
        <title>Genomes of anaerobic fungi encode conserved fungal cellulosomes for biomass hydrolysis.</title>
        <authorList>
            <consortium name="DOE Joint Genome Institute"/>
            <person name="Haitjema C.H."/>
            <person name="Gilmore S.P."/>
            <person name="Henske J.K."/>
            <person name="Solomon K.V."/>
            <person name="De Groot R."/>
            <person name="Kuo A."/>
            <person name="Mondo S.J."/>
            <person name="Salamov A.A."/>
            <person name="Labutti K."/>
            <person name="Zhao Z."/>
            <person name="Chiniquy J."/>
            <person name="Barry K."/>
            <person name="Brewer H.M."/>
            <person name="Purvine S.O."/>
            <person name="Wright A.T."/>
            <person name="Boxma B."/>
            <person name="Van Alen T."/>
            <person name="Hackstein J.H."/>
            <person name="Baker S.E."/>
            <person name="Grigoriev I.V."/>
            <person name="O'Malley M.A."/>
        </authorList>
    </citation>
    <scope>NUCLEOTIDE SEQUENCE [LARGE SCALE GENOMIC DNA]</scope>
    <source>
        <strain evidence="4">finn</strain>
    </source>
</reference>
<name>A0A1Y1UZK9_9FUNG</name>
<evidence type="ECO:0000313" key="4">
    <source>
        <dbReference type="Proteomes" id="UP000193719"/>
    </source>
</evidence>
<organism evidence="3 4">
    <name type="scientific">Piromyces finnis</name>
    <dbReference type="NCBI Taxonomy" id="1754191"/>
    <lineage>
        <taxon>Eukaryota</taxon>
        <taxon>Fungi</taxon>
        <taxon>Fungi incertae sedis</taxon>
        <taxon>Chytridiomycota</taxon>
        <taxon>Chytridiomycota incertae sedis</taxon>
        <taxon>Neocallimastigomycetes</taxon>
        <taxon>Neocallimastigales</taxon>
        <taxon>Neocallimastigaceae</taxon>
        <taxon>Piromyces</taxon>
    </lineage>
</organism>
<dbReference type="PROSITE" id="PS50132">
    <property type="entry name" value="RGS"/>
    <property type="match status" value="1"/>
</dbReference>
<protein>
    <recommendedName>
        <fullName evidence="2">RGS domain-containing protein</fullName>
    </recommendedName>
</protein>
<dbReference type="Gene3D" id="1.10.167.10">
    <property type="entry name" value="Regulator of G-protein Signalling 4, domain 2"/>
    <property type="match status" value="1"/>
</dbReference>
<dbReference type="SUPFAM" id="SSF48097">
    <property type="entry name" value="Regulator of G-protein signaling, RGS"/>
    <property type="match status" value="1"/>
</dbReference>
<keyword evidence="4" id="KW-1185">Reference proteome</keyword>
<dbReference type="InterPro" id="IPR016137">
    <property type="entry name" value="RGS"/>
</dbReference>
<proteinExistence type="predicted"/>
<keyword evidence="1" id="KW-0472">Membrane</keyword>
<comment type="caution">
    <text evidence="3">The sequence shown here is derived from an EMBL/GenBank/DDBJ whole genome shotgun (WGS) entry which is preliminary data.</text>
</comment>
<evidence type="ECO:0000259" key="2">
    <source>
        <dbReference type="PROSITE" id="PS50132"/>
    </source>
</evidence>
<accession>A0A1Y1UZK9</accession>
<dbReference type="InterPro" id="IPR036305">
    <property type="entry name" value="RGS_sf"/>
</dbReference>
<dbReference type="Proteomes" id="UP000193719">
    <property type="component" value="Unassembled WGS sequence"/>
</dbReference>
<dbReference type="Pfam" id="PF00615">
    <property type="entry name" value="RGS"/>
    <property type="match status" value="1"/>
</dbReference>
<keyword evidence="1" id="KW-1133">Transmembrane helix</keyword>
<feature type="transmembrane region" description="Helical" evidence="1">
    <location>
        <begin position="12"/>
        <end position="37"/>
    </location>
</feature>
<gene>
    <name evidence="3" type="ORF">BCR36DRAFT_460764</name>
</gene>